<reference evidence="1" key="1">
    <citation type="submission" date="2010-05" db="EMBL/GenBank/DDBJ databases">
        <title>The draft genome of Desulfonatronospira thiodismutans ASO3-1.</title>
        <authorList>
            <consortium name="US DOE Joint Genome Institute (JGI-PGF)"/>
            <person name="Lucas S."/>
            <person name="Copeland A."/>
            <person name="Lapidus A."/>
            <person name="Cheng J.-F."/>
            <person name="Bruce D."/>
            <person name="Goodwin L."/>
            <person name="Pitluck S."/>
            <person name="Chertkov O."/>
            <person name="Brettin T."/>
            <person name="Detter J.C."/>
            <person name="Han C."/>
            <person name="Land M.L."/>
            <person name="Hauser L."/>
            <person name="Kyrpides N."/>
            <person name="Mikhailova N."/>
            <person name="Muyzer G."/>
            <person name="Woyke T."/>
        </authorList>
    </citation>
    <scope>NUCLEOTIDE SEQUENCE [LARGE SCALE GENOMIC DNA]</scope>
    <source>
        <strain evidence="1">ASO3-1</strain>
    </source>
</reference>
<protein>
    <submittedName>
        <fullName evidence="1">Uncharacterized protein</fullName>
    </submittedName>
</protein>
<dbReference type="Proteomes" id="UP000005496">
    <property type="component" value="Unassembled WGS sequence"/>
</dbReference>
<evidence type="ECO:0000313" key="1">
    <source>
        <dbReference type="EMBL" id="EFI34589.1"/>
    </source>
</evidence>
<gene>
    <name evidence="1" type="ORF">Dthio_PD1961</name>
</gene>
<evidence type="ECO:0000313" key="2">
    <source>
        <dbReference type="Proteomes" id="UP000005496"/>
    </source>
</evidence>
<organism evidence="1 2">
    <name type="scientific">Desulfonatronospira thiodismutans ASO3-1</name>
    <dbReference type="NCBI Taxonomy" id="555779"/>
    <lineage>
        <taxon>Bacteria</taxon>
        <taxon>Pseudomonadati</taxon>
        <taxon>Thermodesulfobacteriota</taxon>
        <taxon>Desulfovibrionia</taxon>
        <taxon>Desulfovibrionales</taxon>
        <taxon>Desulfonatronovibrionaceae</taxon>
        <taxon>Desulfonatronospira</taxon>
    </lineage>
</organism>
<accession>D6SPB3</accession>
<dbReference type="EMBL" id="ACJN02000002">
    <property type="protein sequence ID" value="EFI34589.1"/>
    <property type="molecule type" value="Genomic_DNA"/>
</dbReference>
<sequence>MSLQGEIKPCKDIFFPRQIFLNVPRQLNYASGVTERVAVITLGRDWRFKNKITLYVPR</sequence>
<name>D6SPB3_9BACT</name>
<proteinExistence type="predicted"/>
<comment type="caution">
    <text evidence="1">The sequence shown here is derived from an EMBL/GenBank/DDBJ whole genome shotgun (WGS) entry which is preliminary data.</text>
</comment>
<keyword evidence="2" id="KW-1185">Reference proteome</keyword>
<dbReference type="AlphaFoldDB" id="D6SPB3"/>